<reference evidence="1 2" key="1">
    <citation type="journal article" date="2019" name="Sci. Rep.">
        <title>Orb-weaving spider Araneus ventricosus genome elucidates the spidroin gene catalogue.</title>
        <authorList>
            <person name="Kono N."/>
            <person name="Nakamura H."/>
            <person name="Ohtoshi R."/>
            <person name="Moran D.A.P."/>
            <person name="Shinohara A."/>
            <person name="Yoshida Y."/>
            <person name="Fujiwara M."/>
            <person name="Mori M."/>
            <person name="Tomita M."/>
            <person name="Arakawa K."/>
        </authorList>
    </citation>
    <scope>NUCLEOTIDE SEQUENCE [LARGE SCALE GENOMIC DNA]</scope>
</reference>
<accession>A0A4Y2QT84</accession>
<name>A0A4Y2QT84_ARAVE</name>
<dbReference type="Proteomes" id="UP000499080">
    <property type="component" value="Unassembled WGS sequence"/>
</dbReference>
<evidence type="ECO:0000313" key="2">
    <source>
        <dbReference type="Proteomes" id="UP000499080"/>
    </source>
</evidence>
<gene>
    <name evidence="1" type="ORF">AVEN_25450_1</name>
</gene>
<dbReference type="AlphaFoldDB" id="A0A4Y2QT84"/>
<keyword evidence="2" id="KW-1185">Reference proteome</keyword>
<comment type="caution">
    <text evidence="1">The sequence shown here is derived from an EMBL/GenBank/DDBJ whole genome shotgun (WGS) entry which is preliminary data.</text>
</comment>
<sequence length="98" mass="11538">MDSNQLEHGKESHCQMKQMKFWPDYGPKLNVWNTEGKAIAIVLKTDENCSNMDLNWNFWNTVENIAWGLKQMELNDMDSKTEFWKYGRKVTASFKKTG</sequence>
<organism evidence="1 2">
    <name type="scientific">Araneus ventricosus</name>
    <name type="common">Orbweaver spider</name>
    <name type="synonym">Epeira ventricosa</name>
    <dbReference type="NCBI Taxonomy" id="182803"/>
    <lineage>
        <taxon>Eukaryota</taxon>
        <taxon>Metazoa</taxon>
        <taxon>Ecdysozoa</taxon>
        <taxon>Arthropoda</taxon>
        <taxon>Chelicerata</taxon>
        <taxon>Arachnida</taxon>
        <taxon>Araneae</taxon>
        <taxon>Araneomorphae</taxon>
        <taxon>Entelegynae</taxon>
        <taxon>Araneoidea</taxon>
        <taxon>Araneidae</taxon>
        <taxon>Araneus</taxon>
    </lineage>
</organism>
<evidence type="ECO:0000313" key="1">
    <source>
        <dbReference type="EMBL" id="GBN66518.1"/>
    </source>
</evidence>
<protein>
    <submittedName>
        <fullName evidence="1">Uncharacterized protein</fullName>
    </submittedName>
</protein>
<proteinExistence type="predicted"/>
<dbReference type="EMBL" id="BGPR01014743">
    <property type="protein sequence ID" value="GBN66518.1"/>
    <property type="molecule type" value="Genomic_DNA"/>
</dbReference>